<organism evidence="2">
    <name type="scientific">Timspurckia oligopyrenoides</name>
    <dbReference type="NCBI Taxonomy" id="708627"/>
    <lineage>
        <taxon>Eukaryota</taxon>
        <taxon>Rhodophyta</taxon>
        <taxon>Bangiophyceae</taxon>
        <taxon>Porphyridiales</taxon>
        <taxon>Porphyridiaceae</taxon>
        <taxon>Timspurckia</taxon>
    </lineage>
</organism>
<sequence length="177" mass="19924">MMNGESDTSGMISGMKRVVMDDENEENGKDDSFGNESNKKRKVLVDEKRLDGDVKLKHEVELMLGDTVKEENHEIQERKADIVGAPAAYDFELAPAPPSRLPGFRIMVGQPLSRIRAYYQVSYDPDLAAEVVPADLFEDDDPVDDSNLAVRGAQFNLPNYFERDATCRIVEKELEKN</sequence>
<dbReference type="EMBL" id="HBFP01001343">
    <property type="protein sequence ID" value="CAD8816585.1"/>
    <property type="molecule type" value="Transcribed_RNA"/>
</dbReference>
<reference evidence="2" key="1">
    <citation type="submission" date="2021-01" db="EMBL/GenBank/DDBJ databases">
        <authorList>
            <person name="Corre E."/>
            <person name="Pelletier E."/>
            <person name="Niang G."/>
            <person name="Scheremetjew M."/>
            <person name="Finn R."/>
            <person name="Kale V."/>
            <person name="Holt S."/>
            <person name="Cochrane G."/>
            <person name="Meng A."/>
            <person name="Brown T."/>
            <person name="Cohen L."/>
        </authorList>
    </citation>
    <scope>NUCLEOTIDE SEQUENCE</scope>
    <source>
        <strain evidence="2">CCMP3278</strain>
    </source>
</reference>
<gene>
    <name evidence="2" type="ORF">TOLI1172_LOCUS973</name>
</gene>
<protein>
    <submittedName>
        <fullName evidence="2">Uncharacterized protein</fullName>
    </submittedName>
</protein>
<feature type="compositionally biased region" description="Polar residues" evidence="1">
    <location>
        <begin position="1"/>
        <end position="11"/>
    </location>
</feature>
<feature type="region of interest" description="Disordered" evidence="1">
    <location>
        <begin position="1"/>
        <end position="44"/>
    </location>
</feature>
<dbReference type="AlphaFoldDB" id="A0A7S0ZBF4"/>
<proteinExistence type="predicted"/>
<name>A0A7S0ZBF4_9RHOD</name>
<evidence type="ECO:0000313" key="2">
    <source>
        <dbReference type="EMBL" id="CAD8816585.1"/>
    </source>
</evidence>
<accession>A0A7S0ZBF4</accession>
<evidence type="ECO:0000256" key="1">
    <source>
        <dbReference type="SAM" id="MobiDB-lite"/>
    </source>
</evidence>